<dbReference type="Pfam" id="PF13692">
    <property type="entry name" value="Glyco_trans_1_4"/>
    <property type="match status" value="1"/>
</dbReference>
<dbReference type="EMBL" id="JAPDNT010000026">
    <property type="protein sequence ID" value="MCW3476921.1"/>
    <property type="molecule type" value="Genomic_DNA"/>
</dbReference>
<dbReference type="SUPFAM" id="SSF53756">
    <property type="entry name" value="UDP-Glycosyltransferase/glycogen phosphorylase"/>
    <property type="match status" value="1"/>
</dbReference>
<reference evidence="1" key="2">
    <citation type="submission" date="2022-10" db="EMBL/GenBank/DDBJ databases">
        <authorList>
            <person name="Trinh H.N."/>
        </authorList>
    </citation>
    <scope>NUCLEOTIDE SEQUENCE</scope>
    <source>
        <strain evidence="1">RN2-1</strain>
    </source>
</reference>
<dbReference type="InterPro" id="IPR017521">
    <property type="entry name" value="Sugar_tfrase_PEP-CTERM_Stp1"/>
</dbReference>
<proteinExistence type="predicted"/>
<dbReference type="AlphaFoldDB" id="A0AA41YQL7"/>
<sequence>MRSMLFLCHRIPYPPDKGEKIRAWNLVKHLAASHRLHLGCLIDDPADWQHVSRLQALCADFAAFGIDRRRQKLRALARFRPGRPLMLDYYGHAGLRRWTRETLARDTIDVAYICSAAMAPYVLEAGRMPKPAPRRILDMQDVDSEKWTEYGRKEGWPMRLVWAREGRTLLAYERKAALACERTLFVSEAECRRFGELAPETRPRLDWVENGVDLDRFSPQRVFDTPFPDSAPRLVFTGHMDYWPNADAAEWFAREVMPILRQRVSGQGTAGQRRPAPRFVVVGANPGPGVAALAKLPDVDVTGRVADVRPYVAHAAAVVAPLRIARGIQNKVLEGMALARPLIATPQAFEGVRAQAGQDVLVGDGADALARLVGEVLDGAHPGLGEAGRRAVERNYQWAATLRKLDRLLADRPCREPVPNEYTPRELTP</sequence>
<dbReference type="PANTHER" id="PTHR12526:SF600">
    <property type="entry name" value="GLYCOSYL TRANSFERASE GROUP 1"/>
    <property type="match status" value="1"/>
</dbReference>
<organism evidence="1 2">
    <name type="scientific">Limobrevibacterium gyesilva</name>
    <dbReference type="NCBI Taxonomy" id="2991712"/>
    <lineage>
        <taxon>Bacteria</taxon>
        <taxon>Pseudomonadati</taxon>
        <taxon>Pseudomonadota</taxon>
        <taxon>Alphaproteobacteria</taxon>
        <taxon>Acetobacterales</taxon>
        <taxon>Acetobacteraceae</taxon>
        <taxon>Limobrevibacterium</taxon>
    </lineage>
</organism>
<comment type="caution">
    <text evidence="1">The sequence shown here is derived from an EMBL/GenBank/DDBJ whole genome shotgun (WGS) entry which is preliminary data.</text>
</comment>
<keyword evidence="2" id="KW-1185">Reference proteome</keyword>
<evidence type="ECO:0000313" key="2">
    <source>
        <dbReference type="Proteomes" id="UP001165679"/>
    </source>
</evidence>
<name>A0AA41YQL7_9PROT</name>
<dbReference type="Proteomes" id="UP001165679">
    <property type="component" value="Unassembled WGS sequence"/>
</dbReference>
<accession>A0AA41YQL7</accession>
<dbReference type="GO" id="GO:0016757">
    <property type="term" value="F:glycosyltransferase activity"/>
    <property type="evidence" value="ECO:0007669"/>
    <property type="project" value="TreeGrafter"/>
</dbReference>
<dbReference type="CDD" id="cd03801">
    <property type="entry name" value="GT4_PimA-like"/>
    <property type="match status" value="1"/>
</dbReference>
<gene>
    <name evidence="1" type="ORF">OL599_20345</name>
</gene>
<dbReference type="PANTHER" id="PTHR12526">
    <property type="entry name" value="GLYCOSYLTRANSFERASE"/>
    <property type="match status" value="1"/>
</dbReference>
<protein>
    <submittedName>
        <fullName evidence="1">TIGR03087 family PEP-CTERM/XrtA system glycosyltransferase</fullName>
    </submittedName>
</protein>
<dbReference type="NCBIfam" id="TIGR03087">
    <property type="entry name" value="stp1"/>
    <property type="match status" value="1"/>
</dbReference>
<reference evidence="1" key="1">
    <citation type="submission" date="2022-09" db="EMBL/GenBank/DDBJ databases">
        <title>Rhodovastum sp. nov. RN2-1 isolated from soil in Seongnam, South Korea.</title>
        <authorList>
            <person name="Le N.T."/>
        </authorList>
    </citation>
    <scope>NUCLEOTIDE SEQUENCE</scope>
    <source>
        <strain evidence="1">RN2-1</strain>
    </source>
</reference>
<evidence type="ECO:0000313" key="1">
    <source>
        <dbReference type="EMBL" id="MCW3476921.1"/>
    </source>
</evidence>
<dbReference type="Gene3D" id="3.40.50.2000">
    <property type="entry name" value="Glycogen Phosphorylase B"/>
    <property type="match status" value="2"/>
</dbReference>